<evidence type="ECO:0000256" key="1">
    <source>
        <dbReference type="ARBA" id="ARBA00005519"/>
    </source>
</evidence>
<dbReference type="Proteomes" id="UP001254488">
    <property type="component" value="Unassembled WGS sequence"/>
</dbReference>
<proteinExistence type="inferred from homology"/>
<sequence length="279" mass="32040">MKKILLLFLSLIVLTSCKTLNKNVTHEQMIAMGSNDAKLLVNTPDYKKCKEGKKEIDDITVKNNLWGKAKVKSGRAELCTYVKGNTYGWEWKVDKGASGVIGYPAIEVGRSPWGNKSRKGEDGFPIKVTEIESLPVSYDFETLVKHKKFNLSFDIWLTNVPNANKDNITTEIMIWEDYFDFSSYGKVIDKIATPFGLYKVYKGYLKNDNYSQDWVYLAFVRETPRSQGEVEIKYFLDYLLRKKHISQNDYFASVELGNEIGNSSGLTLVRNFEWDLKVK</sequence>
<dbReference type="Gene3D" id="2.60.120.180">
    <property type="match status" value="1"/>
</dbReference>
<dbReference type="PANTHER" id="PTHR34002:SF9">
    <property type="entry name" value="XYLOGLUCAN-SPECIFIC ENDO-BETA-1,4-GLUCANASE A"/>
    <property type="match status" value="1"/>
</dbReference>
<comment type="similarity">
    <text evidence="1 2">Belongs to the glycosyl hydrolase 12 (cellulase H) family.</text>
</comment>
<dbReference type="PANTHER" id="PTHR34002">
    <property type="entry name" value="BLR1656 PROTEIN"/>
    <property type="match status" value="1"/>
</dbReference>
<evidence type="ECO:0000313" key="5">
    <source>
        <dbReference type="Proteomes" id="UP001254488"/>
    </source>
</evidence>
<dbReference type="PROSITE" id="PS51257">
    <property type="entry name" value="PROKAR_LIPOPROTEIN"/>
    <property type="match status" value="1"/>
</dbReference>
<keyword evidence="5" id="KW-1185">Reference proteome</keyword>
<dbReference type="SUPFAM" id="SSF49899">
    <property type="entry name" value="Concanavalin A-like lectins/glucanases"/>
    <property type="match status" value="1"/>
</dbReference>
<evidence type="ECO:0000313" key="4">
    <source>
        <dbReference type="EMBL" id="MDT0554769.1"/>
    </source>
</evidence>
<keyword evidence="3" id="KW-0732">Signal</keyword>
<comment type="caution">
    <text evidence="4">The sequence shown here is derived from an EMBL/GenBank/DDBJ whole genome shotgun (WGS) entry which is preliminary data.</text>
</comment>
<gene>
    <name evidence="4" type="ORF">RM538_02055</name>
</gene>
<dbReference type="InterPro" id="IPR013319">
    <property type="entry name" value="GH11/12"/>
</dbReference>
<keyword evidence="2" id="KW-0119">Carbohydrate metabolism</keyword>
<protein>
    <submittedName>
        <fullName evidence="4">Uncharacterized protein</fullName>
    </submittedName>
</protein>
<accession>A0ABU2Y9B5</accession>
<keyword evidence="2" id="KW-0326">Glycosidase</keyword>
<evidence type="ECO:0000256" key="3">
    <source>
        <dbReference type="SAM" id="SignalP"/>
    </source>
</evidence>
<dbReference type="InterPro" id="IPR013320">
    <property type="entry name" value="ConA-like_dom_sf"/>
</dbReference>
<dbReference type="Pfam" id="PF01670">
    <property type="entry name" value="Glyco_hydro_12"/>
    <property type="match status" value="1"/>
</dbReference>
<reference evidence="4 5" key="1">
    <citation type="submission" date="2023-09" db="EMBL/GenBank/DDBJ databases">
        <authorList>
            <person name="Rey-Velasco X."/>
        </authorList>
    </citation>
    <scope>NUCLEOTIDE SEQUENCE [LARGE SCALE GENOMIC DNA]</scope>
    <source>
        <strain evidence="4 5">W242</strain>
    </source>
</reference>
<organism evidence="4 5">
    <name type="scientific">Patiriisocius hiemis</name>
    <dbReference type="NCBI Taxonomy" id="3075604"/>
    <lineage>
        <taxon>Bacteria</taxon>
        <taxon>Pseudomonadati</taxon>
        <taxon>Bacteroidota</taxon>
        <taxon>Flavobacteriia</taxon>
        <taxon>Flavobacteriales</taxon>
        <taxon>Flavobacteriaceae</taxon>
        <taxon>Patiriisocius</taxon>
    </lineage>
</organism>
<name>A0ABU2Y9B5_9FLAO</name>
<evidence type="ECO:0000256" key="2">
    <source>
        <dbReference type="RuleBase" id="RU361163"/>
    </source>
</evidence>
<keyword evidence="2" id="KW-0378">Hydrolase</keyword>
<dbReference type="EMBL" id="JAVRHZ010000001">
    <property type="protein sequence ID" value="MDT0554769.1"/>
    <property type="molecule type" value="Genomic_DNA"/>
</dbReference>
<dbReference type="RefSeq" id="WP_311331726.1">
    <property type="nucleotide sequence ID" value="NZ_JAVRHZ010000001.1"/>
</dbReference>
<dbReference type="InterPro" id="IPR002594">
    <property type="entry name" value="GH12"/>
</dbReference>
<feature type="chain" id="PRO_5045725041" evidence="3">
    <location>
        <begin position="22"/>
        <end position="279"/>
    </location>
</feature>
<keyword evidence="2" id="KW-0624">Polysaccharide degradation</keyword>
<feature type="signal peptide" evidence="3">
    <location>
        <begin position="1"/>
        <end position="21"/>
    </location>
</feature>